<dbReference type="InterPro" id="IPR050602">
    <property type="entry name" value="Malonyl-ACP_OMT"/>
</dbReference>
<dbReference type="InterPro" id="IPR013216">
    <property type="entry name" value="Methyltransf_11"/>
</dbReference>
<evidence type="ECO:0000313" key="4">
    <source>
        <dbReference type="EMBL" id="MDC7683144.1"/>
    </source>
</evidence>
<dbReference type="Proteomes" id="UP001214854">
    <property type="component" value="Unassembled WGS sequence"/>
</dbReference>
<proteinExistence type="predicted"/>
<keyword evidence="2" id="KW-0808">Transferase</keyword>
<organism evidence="4 5">
    <name type="scientific">Asticcacaulis aquaticus</name>
    <dbReference type="NCBI Taxonomy" id="2984212"/>
    <lineage>
        <taxon>Bacteria</taxon>
        <taxon>Pseudomonadati</taxon>
        <taxon>Pseudomonadota</taxon>
        <taxon>Alphaproteobacteria</taxon>
        <taxon>Caulobacterales</taxon>
        <taxon>Caulobacteraceae</taxon>
        <taxon>Asticcacaulis</taxon>
    </lineage>
</organism>
<keyword evidence="5" id="KW-1185">Reference proteome</keyword>
<dbReference type="InterPro" id="IPR029063">
    <property type="entry name" value="SAM-dependent_MTases_sf"/>
</dbReference>
<protein>
    <submittedName>
        <fullName evidence="4">Methyltransferase domain-containing protein</fullName>
    </submittedName>
</protein>
<dbReference type="RefSeq" id="WP_272747624.1">
    <property type="nucleotide sequence ID" value="NZ_JAQQKX010000005.1"/>
</dbReference>
<evidence type="ECO:0000259" key="3">
    <source>
        <dbReference type="Pfam" id="PF08241"/>
    </source>
</evidence>
<dbReference type="PANTHER" id="PTHR13090:SF1">
    <property type="entry name" value="ARGININE-HYDROXYLASE NDUFAF5, MITOCHONDRIAL"/>
    <property type="match status" value="1"/>
</dbReference>
<dbReference type="GO" id="GO:0032259">
    <property type="term" value="P:methylation"/>
    <property type="evidence" value="ECO:0007669"/>
    <property type="project" value="UniProtKB-KW"/>
</dbReference>
<dbReference type="EMBL" id="JAQQKX010000005">
    <property type="protein sequence ID" value="MDC7683144.1"/>
    <property type="molecule type" value="Genomic_DNA"/>
</dbReference>
<sequence length="294" mass="32571">MTSAPRLFDRQLLRRRIGRAASGFSAANFLKTRSIEDILDTLSAVNRRFGTALEIGSRDGSLRRTLFENALVSEKIDFLIETDLSDQNDAQVVLDEEALPFGDDTLDLVVSALAFHSTNDLPGVLVQIRRALRPDGLLIASQFGGETLRELRNVLMEAELEVRGGSGARIAPFAESYDCVDLLKRAGFNMPVVDTDKVVVAYDHPLNLLRDLRAMGETNILHDRPRKGLNRAILNRAFELYAERFPHPEGGVRATFEIITLSGWTPHESQQKPLQPGSAKVRLADALGVKEGRL</sequence>
<dbReference type="PANTHER" id="PTHR13090">
    <property type="entry name" value="ARGININE-HYDROXYLASE NDUFAF5, MITOCHONDRIAL"/>
    <property type="match status" value="1"/>
</dbReference>
<comment type="caution">
    <text evidence="4">The sequence shown here is derived from an EMBL/GenBank/DDBJ whole genome shotgun (WGS) entry which is preliminary data.</text>
</comment>
<dbReference type="Gene3D" id="3.40.50.150">
    <property type="entry name" value="Vaccinia Virus protein VP39"/>
    <property type="match status" value="1"/>
</dbReference>
<evidence type="ECO:0000256" key="1">
    <source>
        <dbReference type="ARBA" id="ARBA00022603"/>
    </source>
</evidence>
<evidence type="ECO:0000256" key="2">
    <source>
        <dbReference type="ARBA" id="ARBA00022679"/>
    </source>
</evidence>
<accession>A0ABT5HSX5</accession>
<feature type="domain" description="Methyltransferase type 11" evidence="3">
    <location>
        <begin position="87"/>
        <end position="139"/>
    </location>
</feature>
<dbReference type="GO" id="GO:0008168">
    <property type="term" value="F:methyltransferase activity"/>
    <property type="evidence" value="ECO:0007669"/>
    <property type="project" value="UniProtKB-KW"/>
</dbReference>
<gene>
    <name evidence="4" type="ORF">PQU92_07635</name>
</gene>
<evidence type="ECO:0000313" key="5">
    <source>
        <dbReference type="Proteomes" id="UP001214854"/>
    </source>
</evidence>
<dbReference type="Pfam" id="PF08241">
    <property type="entry name" value="Methyltransf_11"/>
    <property type="match status" value="1"/>
</dbReference>
<name>A0ABT5HSX5_9CAUL</name>
<keyword evidence="1 4" id="KW-0489">Methyltransferase</keyword>
<dbReference type="SUPFAM" id="SSF53335">
    <property type="entry name" value="S-adenosyl-L-methionine-dependent methyltransferases"/>
    <property type="match status" value="1"/>
</dbReference>
<reference evidence="4 5" key="1">
    <citation type="submission" date="2023-01" db="EMBL/GenBank/DDBJ databases">
        <title>Novel species of the genus Asticcacaulis isolated from rivers.</title>
        <authorList>
            <person name="Lu H."/>
        </authorList>
    </citation>
    <scope>NUCLEOTIDE SEQUENCE [LARGE SCALE GENOMIC DNA]</scope>
    <source>
        <strain evidence="4 5">BYS171W</strain>
    </source>
</reference>